<organism evidence="12">
    <name type="scientific">Starmerella bombicola</name>
    <name type="common">Yeast</name>
    <name type="synonym">Candida bombicola</name>
    <dbReference type="NCBI Taxonomy" id="75736"/>
    <lineage>
        <taxon>Eukaryota</taxon>
        <taxon>Fungi</taxon>
        <taxon>Dikarya</taxon>
        <taxon>Ascomycota</taxon>
        <taxon>Saccharomycotina</taxon>
        <taxon>Dipodascomycetes</taxon>
        <taxon>Dipodascales</taxon>
        <taxon>Trichomonascaceae</taxon>
        <taxon>Starmerella</taxon>
    </lineage>
</organism>
<evidence type="ECO:0000256" key="3">
    <source>
        <dbReference type="ARBA" id="ARBA00022448"/>
    </source>
</evidence>
<evidence type="ECO:0000256" key="4">
    <source>
        <dbReference type="ARBA" id="ARBA00022692"/>
    </source>
</evidence>
<dbReference type="GO" id="GO:0071913">
    <property type="term" value="F:citrate secondary active transmembrane transporter activity"/>
    <property type="evidence" value="ECO:0007669"/>
    <property type="project" value="TreeGrafter"/>
</dbReference>
<keyword evidence="7" id="KW-0496">Mitochondrion</keyword>
<evidence type="ECO:0000256" key="11">
    <source>
        <dbReference type="SAM" id="MobiDB-lite"/>
    </source>
</evidence>
<sequence>MSDGTLVSTMLAGTIASFAESTITFPLEYVKTRRQLAIRPLATSNLPPFKIPHLTSVFYQGWSAFVVGNTIKTWLRFRVFNSATKFMSEGQDKRPGAPVVVVSGMMTGIVETLVVVPFENIKTTMIEASSIGKGAAEGALPPLGAPNTRLLNTANPQVSPNEFSDSQGKTKQAKGSVRPVAKPVSSPGVHPITEKLGMLRTIRDMYQHRGLRAFLQGFNPTVTRQVTNSVLRFTSWNALAQLMSPDGEEKMSLQALLIGSGAAAAVEALATQPLDVVKTRMQSANGRALYGNSLVCAYKIFTEEGWKQFWAGIGPRWVRKWVGGGIMWACYELSYEQISGAMRENPFK</sequence>
<dbReference type="AlphaFoldDB" id="A0A6M8YE94"/>
<evidence type="ECO:0000256" key="8">
    <source>
        <dbReference type="ARBA" id="ARBA00023136"/>
    </source>
</evidence>
<evidence type="ECO:0000256" key="10">
    <source>
        <dbReference type="RuleBase" id="RU000488"/>
    </source>
</evidence>
<dbReference type="PROSITE" id="PS50920">
    <property type="entry name" value="SOLCAR"/>
    <property type="match status" value="3"/>
</dbReference>
<dbReference type="Pfam" id="PF00153">
    <property type="entry name" value="Mito_carr"/>
    <property type="match status" value="3"/>
</dbReference>
<keyword evidence="3 10" id="KW-0813">Transport</keyword>
<evidence type="ECO:0000256" key="1">
    <source>
        <dbReference type="ARBA" id="ARBA00004225"/>
    </source>
</evidence>
<dbReference type="PANTHER" id="PTHR45788:SF5">
    <property type="entry name" value="AFR253WP"/>
    <property type="match status" value="1"/>
</dbReference>
<keyword evidence="5" id="KW-0677">Repeat</keyword>
<dbReference type="InterPro" id="IPR023395">
    <property type="entry name" value="MCP_dom_sf"/>
</dbReference>
<dbReference type="EMBL" id="MT179562">
    <property type="protein sequence ID" value="QKK35430.1"/>
    <property type="molecule type" value="mRNA"/>
</dbReference>
<comment type="subcellular location">
    <subcellularLocation>
        <location evidence="1">Mitochondrion membrane</location>
        <topology evidence="1">Multi-pass membrane protein</topology>
    </subcellularLocation>
</comment>
<dbReference type="PANTHER" id="PTHR45788">
    <property type="entry name" value="SUCCINATE/FUMARATE MITOCHONDRIAL TRANSPORTER-RELATED"/>
    <property type="match status" value="1"/>
</dbReference>
<feature type="repeat" description="Solcar" evidence="9">
    <location>
        <begin position="95"/>
        <end position="242"/>
    </location>
</feature>
<keyword evidence="4 9" id="KW-0812">Transmembrane</keyword>
<dbReference type="InterPro" id="IPR049563">
    <property type="entry name" value="TXTP-like"/>
</dbReference>
<keyword evidence="8 9" id="KW-0472">Membrane</keyword>
<dbReference type="GO" id="GO:0006843">
    <property type="term" value="P:mitochondrial citrate transmembrane transport"/>
    <property type="evidence" value="ECO:0007669"/>
    <property type="project" value="TreeGrafter"/>
</dbReference>
<evidence type="ECO:0000256" key="5">
    <source>
        <dbReference type="ARBA" id="ARBA00022737"/>
    </source>
</evidence>
<evidence type="ECO:0000256" key="9">
    <source>
        <dbReference type="PROSITE-ProRule" id="PRU00282"/>
    </source>
</evidence>
<dbReference type="GO" id="GO:0031966">
    <property type="term" value="C:mitochondrial membrane"/>
    <property type="evidence" value="ECO:0007669"/>
    <property type="project" value="UniProtKB-SubCell"/>
</dbReference>
<feature type="repeat" description="Solcar" evidence="9">
    <location>
        <begin position="4"/>
        <end position="86"/>
    </location>
</feature>
<feature type="repeat" description="Solcar" evidence="9">
    <location>
        <begin position="251"/>
        <end position="337"/>
    </location>
</feature>
<comment type="similarity">
    <text evidence="2 10">Belongs to the mitochondrial carrier (TC 2.A.29) family.</text>
</comment>
<keyword evidence="6" id="KW-1133">Transmembrane helix</keyword>
<accession>A0A6M8YE94</accession>
<evidence type="ECO:0000256" key="6">
    <source>
        <dbReference type="ARBA" id="ARBA00022989"/>
    </source>
</evidence>
<feature type="compositionally biased region" description="Polar residues" evidence="11">
    <location>
        <begin position="149"/>
        <end position="170"/>
    </location>
</feature>
<proteinExistence type="evidence at transcript level"/>
<evidence type="ECO:0000256" key="2">
    <source>
        <dbReference type="ARBA" id="ARBA00006375"/>
    </source>
</evidence>
<protein>
    <submittedName>
        <fullName evidence="12">Mitochondrial MC29</fullName>
    </submittedName>
</protein>
<evidence type="ECO:0000256" key="7">
    <source>
        <dbReference type="ARBA" id="ARBA00023128"/>
    </source>
</evidence>
<feature type="region of interest" description="Disordered" evidence="11">
    <location>
        <begin position="142"/>
        <end position="189"/>
    </location>
</feature>
<dbReference type="Gene3D" id="1.50.40.10">
    <property type="entry name" value="Mitochondrial carrier domain"/>
    <property type="match status" value="1"/>
</dbReference>
<dbReference type="InterPro" id="IPR018108">
    <property type="entry name" value="MCP_transmembrane"/>
</dbReference>
<name>A0A6M8YE94_STABO</name>
<evidence type="ECO:0000313" key="12">
    <source>
        <dbReference type="EMBL" id="QKK35430.1"/>
    </source>
</evidence>
<reference evidence="12" key="1">
    <citation type="journal article" date="2020" name="Appl. Microbiol. Biotechnol.">
        <title>Identification and importance of mitochondrial citrate carriers and ATP citrate lyase for glycolipid production in Starmerella bombicola.</title>
        <authorList>
            <person name="Jezierska S."/>
            <person name="Claus S."/>
            <person name="Van Bogaert I.N.A."/>
        </authorList>
    </citation>
    <scope>NUCLEOTIDE SEQUENCE</scope>
</reference>
<gene>
    <name evidence="12" type="primary">MC29</name>
</gene>
<dbReference type="SUPFAM" id="SSF103506">
    <property type="entry name" value="Mitochondrial carrier"/>
    <property type="match status" value="1"/>
</dbReference>